<keyword evidence="2" id="KW-1185">Reference proteome</keyword>
<name>A0A9X9S467_METOG</name>
<gene>
    <name evidence="1" type="ORF">OU421_12260</name>
</gene>
<proteinExistence type="predicted"/>
<protein>
    <submittedName>
        <fullName evidence="1">Uncharacterized protein</fullName>
    </submittedName>
</protein>
<dbReference type="EMBL" id="CP113361">
    <property type="protein sequence ID" value="WAI01170.1"/>
    <property type="molecule type" value="Genomic_DNA"/>
</dbReference>
<evidence type="ECO:0000313" key="1">
    <source>
        <dbReference type="EMBL" id="WAI01170.1"/>
    </source>
</evidence>
<evidence type="ECO:0000313" key="2">
    <source>
        <dbReference type="Proteomes" id="UP001163096"/>
    </source>
</evidence>
<organism evidence="1 2">
    <name type="scientific">Methanogenium organophilum</name>
    <dbReference type="NCBI Taxonomy" id="2199"/>
    <lineage>
        <taxon>Archaea</taxon>
        <taxon>Methanobacteriati</taxon>
        <taxon>Methanobacteriota</taxon>
        <taxon>Stenosarchaea group</taxon>
        <taxon>Methanomicrobia</taxon>
        <taxon>Methanomicrobiales</taxon>
        <taxon>Methanomicrobiaceae</taxon>
        <taxon>Methanogenium</taxon>
    </lineage>
</organism>
<sequence>MKQAMKMGFIIHNDLVPCDPEMSLFEKHGVFSFYHSQISENDIIIRTYGFGKPVKMADVNNSISEDLLERGAGKFMSPLDPKSLARMIFTLLKSNAQRRDTRTNILIKLKPDLLQESLLNTRLFRNSGNSSQREMG</sequence>
<accession>A0A9X9S467</accession>
<dbReference type="AlphaFoldDB" id="A0A9X9S467"/>
<reference evidence="1" key="1">
    <citation type="submission" date="2022-11" db="EMBL/GenBank/DDBJ databases">
        <title>Complete genome sequence of Methanogenium organophilum DSM 3596.</title>
        <authorList>
            <person name="Chen S.-C."/>
            <person name="Lai S.-J."/>
            <person name="You Y.-T."/>
        </authorList>
    </citation>
    <scope>NUCLEOTIDE SEQUENCE</scope>
    <source>
        <strain evidence="1">DSM 3596</strain>
    </source>
</reference>
<dbReference type="GeneID" id="76835888"/>
<dbReference type="Proteomes" id="UP001163096">
    <property type="component" value="Chromosome"/>
</dbReference>
<dbReference type="KEGG" id="mou:OU421_12260"/>
<dbReference type="RefSeq" id="WP_268186388.1">
    <property type="nucleotide sequence ID" value="NZ_CP113361.1"/>
</dbReference>